<dbReference type="Pfam" id="PF11162">
    <property type="entry name" value="DUF2946"/>
    <property type="match status" value="1"/>
</dbReference>
<accession>A0A147GM10</accession>
<keyword evidence="3" id="KW-1185">Reference proteome</keyword>
<dbReference type="EMBL" id="LDSL01000181">
    <property type="protein sequence ID" value="KTT14594.1"/>
    <property type="molecule type" value="Genomic_DNA"/>
</dbReference>
<dbReference type="InterPro" id="IPR021333">
    <property type="entry name" value="DUF2946"/>
</dbReference>
<name>A0A147GM10_9BURK</name>
<dbReference type="Proteomes" id="UP000072741">
    <property type="component" value="Unassembled WGS sequence"/>
</dbReference>
<evidence type="ECO:0000313" key="2">
    <source>
        <dbReference type="EMBL" id="KTT14594.1"/>
    </source>
</evidence>
<comment type="caution">
    <text evidence="2">The sequence shown here is derived from an EMBL/GenBank/DDBJ whole genome shotgun (WGS) entry which is preliminary data.</text>
</comment>
<sequence length="115" mass="12127">MRRLFFILLLVLMPLQSSVAALKAYCQHEAGGTAHLGHHEHQHFDVADNDDEPGTPAALGHPDCGHCHAHCVALATAVAPQAAVIPRAKLSEGTAAPLAVRALAPPERPQWPGLA</sequence>
<proteinExistence type="predicted"/>
<feature type="chain" id="PRO_5007546570" description="Cobalt-zinc-cadmium efflux system protein" evidence="1">
    <location>
        <begin position="21"/>
        <end position="115"/>
    </location>
</feature>
<dbReference type="RefSeq" id="WP_058644276.1">
    <property type="nucleotide sequence ID" value="NZ_LDSL01000181.1"/>
</dbReference>
<organism evidence="2 3">
    <name type="scientific">Pseudacidovorax intermedius</name>
    <dbReference type="NCBI Taxonomy" id="433924"/>
    <lineage>
        <taxon>Bacteria</taxon>
        <taxon>Pseudomonadati</taxon>
        <taxon>Pseudomonadota</taxon>
        <taxon>Betaproteobacteria</taxon>
        <taxon>Burkholderiales</taxon>
        <taxon>Comamonadaceae</taxon>
        <taxon>Pseudacidovorax</taxon>
    </lineage>
</organism>
<feature type="signal peptide" evidence="1">
    <location>
        <begin position="1"/>
        <end position="20"/>
    </location>
</feature>
<evidence type="ECO:0008006" key="4">
    <source>
        <dbReference type="Google" id="ProtNLM"/>
    </source>
</evidence>
<evidence type="ECO:0000313" key="3">
    <source>
        <dbReference type="Proteomes" id="UP000072741"/>
    </source>
</evidence>
<gene>
    <name evidence="2" type="ORF">NS331_23145</name>
</gene>
<evidence type="ECO:0000256" key="1">
    <source>
        <dbReference type="SAM" id="SignalP"/>
    </source>
</evidence>
<protein>
    <recommendedName>
        <fullName evidence="4">Cobalt-zinc-cadmium efflux system protein</fullName>
    </recommendedName>
</protein>
<dbReference type="OrthoDB" id="6717343at2"/>
<keyword evidence="1" id="KW-0732">Signal</keyword>
<reference evidence="2 3" key="1">
    <citation type="journal article" date="2016" name="Front. Microbiol.">
        <title>Genomic Resource of Rice Seed Associated Bacteria.</title>
        <authorList>
            <person name="Midha S."/>
            <person name="Bansal K."/>
            <person name="Sharma S."/>
            <person name="Kumar N."/>
            <person name="Patil P.P."/>
            <person name="Chaudhry V."/>
            <person name="Patil P.B."/>
        </authorList>
    </citation>
    <scope>NUCLEOTIDE SEQUENCE [LARGE SCALE GENOMIC DNA]</scope>
    <source>
        <strain evidence="2 3">NS331</strain>
    </source>
</reference>
<dbReference type="AlphaFoldDB" id="A0A147GM10"/>